<dbReference type="Proteomes" id="UP000522333">
    <property type="component" value="Unassembled WGS sequence"/>
</dbReference>
<evidence type="ECO:0000313" key="2">
    <source>
        <dbReference type="EMBL" id="NME52973.1"/>
    </source>
</evidence>
<proteinExistence type="predicted"/>
<protein>
    <submittedName>
        <fullName evidence="2">Uncharacterized protein</fullName>
    </submittedName>
</protein>
<sequence>MSKTNILQTPVPPQATPSTGHGVKTASGAVMRSVLEDILSKTASREVLAGWAAGNFGTFANTAGTGFKDTFRNTAGRVNAGAARAAEAAQERAKRAKEFLGRHKRGVAGLGGLGGVGAGAAFLTPEIAETLSQTARSGYVYGRRAMRLDDAVSAANGTDREGR</sequence>
<gene>
    <name evidence="2" type="ORF">HF854_10710</name>
</gene>
<accession>A0A848CKW2</accession>
<evidence type="ECO:0000313" key="3">
    <source>
        <dbReference type="Proteomes" id="UP000522333"/>
    </source>
</evidence>
<evidence type="ECO:0000256" key="1">
    <source>
        <dbReference type="SAM" id="MobiDB-lite"/>
    </source>
</evidence>
<dbReference type="AlphaFoldDB" id="A0A848CKW2"/>
<organism evidence="2 3">
    <name type="scientific">Desulfovibrio piger</name>
    <dbReference type="NCBI Taxonomy" id="901"/>
    <lineage>
        <taxon>Bacteria</taxon>
        <taxon>Pseudomonadati</taxon>
        <taxon>Thermodesulfobacteriota</taxon>
        <taxon>Desulfovibrionia</taxon>
        <taxon>Desulfovibrionales</taxon>
        <taxon>Desulfovibrionaceae</taxon>
        <taxon>Desulfovibrio</taxon>
    </lineage>
</organism>
<reference evidence="2 3" key="1">
    <citation type="submission" date="2020-04" db="EMBL/GenBank/DDBJ databases">
        <authorList>
            <person name="Hitch T.C.A."/>
            <person name="Wylensek D."/>
            <person name="Clavel T."/>
        </authorList>
    </citation>
    <scope>NUCLEOTIDE SEQUENCE [LARGE SCALE GENOMIC DNA]</scope>
    <source>
        <strain evidence="2 3">PG-251-APC-1</strain>
    </source>
</reference>
<dbReference type="EMBL" id="JABAFY010000053">
    <property type="protein sequence ID" value="NME52973.1"/>
    <property type="molecule type" value="Genomic_DNA"/>
</dbReference>
<name>A0A848CKW2_9BACT</name>
<feature type="region of interest" description="Disordered" evidence="1">
    <location>
        <begin position="1"/>
        <end position="24"/>
    </location>
</feature>
<comment type="caution">
    <text evidence="2">The sequence shown here is derived from an EMBL/GenBank/DDBJ whole genome shotgun (WGS) entry which is preliminary data.</text>
</comment>
<dbReference type="RefSeq" id="WP_168936274.1">
    <property type="nucleotide sequence ID" value="NZ_JABAFY010000053.1"/>
</dbReference>